<name>A0AAW4KSE9_VIBCL</name>
<reference evidence="1" key="1">
    <citation type="submission" date="2021-05" db="EMBL/GenBank/DDBJ databases">
        <authorList>
            <person name="Stine C."/>
        </authorList>
    </citation>
    <scope>NUCLEOTIDE SEQUENCE</scope>
    <source>
        <strain evidence="1">TDS0091212</strain>
    </source>
</reference>
<evidence type="ECO:0000313" key="2">
    <source>
        <dbReference type="Proteomes" id="UP001196338"/>
    </source>
</evidence>
<feature type="non-terminal residue" evidence="1">
    <location>
        <position position="1"/>
    </location>
</feature>
<dbReference type="RefSeq" id="WP_213420770.1">
    <property type="nucleotide sequence ID" value="NZ_JAHBND010000109.1"/>
</dbReference>
<reference evidence="1" key="2">
    <citation type="submission" date="2023-08" db="EMBL/GenBank/DDBJ databases">
        <title>Vibrio cholerae Outbreaks in Tanzania Exemplify Founder Flush: Simultaneous Increases in Population Size and Genetic Diversity.</title>
        <authorList>
            <person name="Debes A.K."/>
            <person name="Mohammed A."/>
            <person name="Maseke I."/>
            <person name="Almeida M."/>
            <person name="Li S."/>
            <person name="Matimba H."/>
            <person name="Joachim A."/>
            <person name="Mizinduko M."/>
            <person name="Nyanga S."/>
            <person name="Kelly M."/>
            <person name="Kachwamba Y."/>
            <person name="Schaffer A.M."/>
            <person name="Nyanga A.S."/>
            <person name="Mghamba J."/>
            <person name="Mosha F.S."/>
            <person name="Sack D.A."/>
            <person name="Stine O.C."/>
        </authorList>
    </citation>
    <scope>NUCLEOTIDE SEQUENCE</scope>
    <source>
        <strain evidence="1">TDS0091212</strain>
    </source>
</reference>
<comment type="caution">
    <text evidence="1">The sequence shown here is derived from an EMBL/GenBank/DDBJ whole genome shotgun (WGS) entry which is preliminary data.</text>
</comment>
<gene>
    <name evidence="1" type="ORF">KIN13_03225</name>
</gene>
<evidence type="ECO:0000313" key="1">
    <source>
        <dbReference type="EMBL" id="MBS7672463.1"/>
    </source>
</evidence>
<proteinExistence type="predicted"/>
<protein>
    <submittedName>
        <fullName evidence="1">Uncharacterized protein</fullName>
    </submittedName>
</protein>
<sequence>ATRSPRLPLEISHMELSEQHHLIGRTVTFQTDLTSFGTGQVIALDLATERVRVIDADGQRWNGNMDQIEIEGTDDLTEGKT</sequence>
<dbReference type="Proteomes" id="UP001196338">
    <property type="component" value="Unassembled WGS sequence"/>
</dbReference>
<organism evidence="1 2">
    <name type="scientific">Vibrio cholerae</name>
    <dbReference type="NCBI Taxonomy" id="666"/>
    <lineage>
        <taxon>Bacteria</taxon>
        <taxon>Pseudomonadati</taxon>
        <taxon>Pseudomonadota</taxon>
        <taxon>Gammaproteobacteria</taxon>
        <taxon>Vibrionales</taxon>
        <taxon>Vibrionaceae</taxon>
        <taxon>Vibrio</taxon>
    </lineage>
</organism>
<dbReference type="AlphaFoldDB" id="A0AAW4KSE9"/>
<accession>A0AAW4KSE9</accession>
<dbReference type="EMBL" id="JAHBND010000109">
    <property type="protein sequence ID" value="MBS7672463.1"/>
    <property type="molecule type" value="Genomic_DNA"/>
</dbReference>